<dbReference type="RefSeq" id="WP_087554478.1">
    <property type="nucleotide sequence ID" value="NZ_CP033126.1"/>
</dbReference>
<dbReference type="InterPro" id="IPR014942">
    <property type="entry name" value="AbiEii"/>
</dbReference>
<evidence type="ECO:0000313" key="2">
    <source>
        <dbReference type="Proteomes" id="UP000279962"/>
    </source>
</evidence>
<evidence type="ECO:0000313" key="1">
    <source>
        <dbReference type="EMBL" id="AYO52336.1"/>
    </source>
</evidence>
<dbReference type="Proteomes" id="UP000279962">
    <property type="component" value="Plasmid p6_010062"/>
</dbReference>
<geneLocation type="plasmid" evidence="1 2">
    <name>p6_010062</name>
</geneLocation>
<dbReference type="AlphaFoldDB" id="A0A3G2SX15"/>
<reference evidence="1 2" key="1">
    <citation type="submission" date="2018-10" db="EMBL/GenBank/DDBJ databases">
        <title>The complete genome of Acinetobacter wuhouensis strain WCHAW010062.</title>
        <authorList>
            <person name="Hu Y."/>
            <person name="Long H."/>
            <person name="Feng Y."/>
            <person name="Zong Z."/>
        </authorList>
    </citation>
    <scope>NUCLEOTIDE SEQUENCE [LARGE SCALE GENOMIC DNA]</scope>
    <source>
        <strain evidence="1 2">WCHAW010062</strain>
        <plasmid evidence="1 2">p6_010062</plasmid>
    </source>
</reference>
<keyword evidence="1" id="KW-0614">Plasmid</keyword>
<dbReference type="Pfam" id="PF08843">
    <property type="entry name" value="AbiEii"/>
    <property type="match status" value="1"/>
</dbReference>
<keyword evidence="1" id="KW-0808">Transferase</keyword>
<accession>A0A3G2SX15</accession>
<dbReference type="GO" id="GO:0016740">
    <property type="term" value="F:transferase activity"/>
    <property type="evidence" value="ECO:0007669"/>
    <property type="project" value="UniProtKB-KW"/>
</dbReference>
<sequence length="300" mass="34770">MNSYPLKDLTELSEELLVEYSFVEKDWFITKVLTLLADDPNLVFSGGTSLFKAHRLIERFSEDIDFLVIGDFKPAKRKEIRNRIIQTLIENGFNVIDKKTFDSGRKYELTIEYQITQATPDYIRPHILIEICFKESQDFEPVYRDAGSLLHIYSQRELEIKRITCTDPRQIFADKISALIWRIPDCNRTIADSDSQKLDNTIIRHLYDICKLAEALSIDSPELITLIESKISNDMTRDRSGTEITISAQEYGLRTIATLKDSTLWKDSYHSYVSNFCLKGNIIAYEQAISIIENIIKKFK</sequence>
<organism evidence="1 2">
    <name type="scientific">Acinetobacter wuhouensis</name>
    <dbReference type="NCBI Taxonomy" id="1879050"/>
    <lineage>
        <taxon>Bacteria</taxon>
        <taxon>Pseudomonadati</taxon>
        <taxon>Pseudomonadota</taxon>
        <taxon>Gammaproteobacteria</taxon>
        <taxon>Moraxellales</taxon>
        <taxon>Moraxellaceae</taxon>
        <taxon>Acinetobacter</taxon>
    </lineage>
</organism>
<protein>
    <submittedName>
        <fullName evidence="1">Nucleotidyl transferase AbiEii/AbiGii toxin family protein</fullName>
    </submittedName>
</protein>
<dbReference type="Gene3D" id="3.10.450.620">
    <property type="entry name" value="JHP933, nucleotidyltransferase-like core domain"/>
    <property type="match status" value="1"/>
</dbReference>
<dbReference type="EMBL" id="CP033126">
    <property type="protein sequence ID" value="AYO52336.1"/>
    <property type="molecule type" value="Genomic_DNA"/>
</dbReference>
<proteinExistence type="predicted"/>
<gene>
    <name evidence="1" type="ORF">CDG68_00810</name>
</gene>
<name>A0A3G2SX15_9GAMM</name>